<dbReference type="GO" id="GO:0005524">
    <property type="term" value="F:ATP binding"/>
    <property type="evidence" value="ECO:0007669"/>
    <property type="project" value="UniProtKB-KW"/>
</dbReference>
<evidence type="ECO:0000256" key="5">
    <source>
        <dbReference type="ARBA" id="ARBA00022741"/>
    </source>
</evidence>
<comment type="similarity">
    <text evidence="2">Belongs to the ABC transporter superfamily.</text>
</comment>
<keyword evidence="6 9" id="KW-0067">ATP-binding</keyword>
<comment type="subcellular location">
    <subcellularLocation>
        <location evidence="1">Cell inner membrane</location>
        <topology evidence="1">Peripheral membrane protein</topology>
    </subcellularLocation>
</comment>
<dbReference type="GO" id="GO:0055085">
    <property type="term" value="P:transmembrane transport"/>
    <property type="evidence" value="ECO:0007669"/>
    <property type="project" value="UniProtKB-ARBA"/>
</dbReference>
<dbReference type="GO" id="GO:0016887">
    <property type="term" value="F:ATP hydrolysis activity"/>
    <property type="evidence" value="ECO:0007669"/>
    <property type="project" value="InterPro"/>
</dbReference>
<dbReference type="InterPro" id="IPR027417">
    <property type="entry name" value="P-loop_NTPase"/>
</dbReference>
<dbReference type="EMBL" id="FPKU01000003">
    <property type="protein sequence ID" value="SFZ86022.1"/>
    <property type="molecule type" value="Genomic_DNA"/>
</dbReference>
<reference evidence="9 10" key="1">
    <citation type="submission" date="2016-11" db="EMBL/GenBank/DDBJ databases">
        <authorList>
            <person name="Jaros S."/>
            <person name="Januszkiewicz K."/>
            <person name="Wedrychowicz H."/>
        </authorList>
    </citation>
    <scope>NUCLEOTIDE SEQUENCE [LARGE SCALE GENOMIC DNA]</scope>
    <source>
        <strain evidence="9 10">ATCC 23634</strain>
    </source>
</reference>
<feature type="domain" description="ABC transporter" evidence="8">
    <location>
        <begin position="9"/>
        <end position="258"/>
    </location>
</feature>
<dbReference type="PROSITE" id="PS00211">
    <property type="entry name" value="ABC_TRANSPORTER_1"/>
    <property type="match status" value="1"/>
</dbReference>
<dbReference type="InterPro" id="IPR013563">
    <property type="entry name" value="Oligopep_ABC_C"/>
</dbReference>
<keyword evidence="7" id="KW-0472">Membrane</keyword>
<keyword evidence="5" id="KW-0547">Nucleotide-binding</keyword>
<dbReference type="NCBIfam" id="TIGR01727">
    <property type="entry name" value="oligo_HPY"/>
    <property type="match status" value="1"/>
</dbReference>
<dbReference type="Pfam" id="PF00005">
    <property type="entry name" value="ABC_tran"/>
    <property type="match status" value="1"/>
</dbReference>
<evidence type="ECO:0000256" key="3">
    <source>
        <dbReference type="ARBA" id="ARBA00022448"/>
    </source>
</evidence>
<evidence type="ECO:0000256" key="2">
    <source>
        <dbReference type="ARBA" id="ARBA00005417"/>
    </source>
</evidence>
<evidence type="ECO:0000256" key="1">
    <source>
        <dbReference type="ARBA" id="ARBA00004417"/>
    </source>
</evidence>
<keyword evidence="4" id="KW-1003">Cell membrane</keyword>
<dbReference type="PROSITE" id="PS50893">
    <property type="entry name" value="ABC_TRANSPORTER_2"/>
    <property type="match status" value="1"/>
</dbReference>
<dbReference type="SUPFAM" id="SSF52540">
    <property type="entry name" value="P-loop containing nucleoside triphosphate hydrolases"/>
    <property type="match status" value="1"/>
</dbReference>
<sequence>MTSNPVLSVDMLSLEFRTSGQCVHALDKVSFSLARGETLSLVGESGCGKSVTAMAIMGLLPKNSARVTSGSIRLDGTNLIGLSERQMQTIRGNRIGMVFQDPMTSLNPVHTIGMQIAEAVRRHKHVSKKDAWARARQMLERVRIPDAANRLLAYPHELSGGQRQRVMIAIALACDPELLIADEPTTALDVTVQAQILELIGELKTELGMSVLLITHDLGVVAASADRMMVMYAGRIVEEGPVERVFARPSHGYTAGLLRSLPGHGAQRRGLLAEIGGTVPRLDKLVEGCVYAPRCAFAAGPCTAALPPPRQIEAGHRSACIRHEAVFGAMADNDIVRSWA</sequence>
<dbReference type="GO" id="GO:0015833">
    <property type="term" value="P:peptide transport"/>
    <property type="evidence" value="ECO:0007669"/>
    <property type="project" value="InterPro"/>
</dbReference>
<evidence type="ECO:0000313" key="9">
    <source>
        <dbReference type="EMBL" id="SFZ86022.1"/>
    </source>
</evidence>
<dbReference type="Proteomes" id="UP000183447">
    <property type="component" value="Unassembled WGS sequence"/>
</dbReference>
<protein>
    <submittedName>
        <fullName evidence="9">Peptide/nickel transport system ATP-binding protein</fullName>
    </submittedName>
</protein>
<dbReference type="InterPro" id="IPR017871">
    <property type="entry name" value="ABC_transporter-like_CS"/>
</dbReference>
<proteinExistence type="inferred from homology"/>
<dbReference type="PANTHER" id="PTHR43297:SF2">
    <property type="entry name" value="DIPEPTIDE TRANSPORT ATP-BINDING PROTEIN DPPD"/>
    <property type="match status" value="1"/>
</dbReference>
<evidence type="ECO:0000259" key="8">
    <source>
        <dbReference type="PROSITE" id="PS50893"/>
    </source>
</evidence>
<dbReference type="Gene3D" id="3.40.50.300">
    <property type="entry name" value="P-loop containing nucleotide triphosphate hydrolases"/>
    <property type="match status" value="1"/>
</dbReference>
<dbReference type="InterPro" id="IPR050388">
    <property type="entry name" value="ABC_Ni/Peptide_Import"/>
</dbReference>
<dbReference type="RefSeq" id="WP_244545359.1">
    <property type="nucleotide sequence ID" value="NZ_FPKU01000003.1"/>
</dbReference>
<dbReference type="InterPro" id="IPR003439">
    <property type="entry name" value="ABC_transporter-like_ATP-bd"/>
</dbReference>
<name>A0A1K2I0W9_9HYPH</name>
<gene>
    <name evidence="9" type="ORF">SAMN02983003_3196</name>
</gene>
<dbReference type="AlphaFoldDB" id="A0A1K2I0W9"/>
<dbReference type="SMART" id="SM00382">
    <property type="entry name" value="AAA"/>
    <property type="match status" value="1"/>
</dbReference>
<accession>A0A1K2I0W9</accession>
<dbReference type="STRING" id="665118.SAMN02983003_3196"/>
<dbReference type="Pfam" id="PF08352">
    <property type="entry name" value="oligo_HPY"/>
    <property type="match status" value="1"/>
</dbReference>
<keyword evidence="3" id="KW-0813">Transport</keyword>
<evidence type="ECO:0000256" key="4">
    <source>
        <dbReference type="ARBA" id="ARBA00022475"/>
    </source>
</evidence>
<dbReference type="PANTHER" id="PTHR43297">
    <property type="entry name" value="OLIGOPEPTIDE TRANSPORT ATP-BINDING PROTEIN APPD"/>
    <property type="match status" value="1"/>
</dbReference>
<dbReference type="FunFam" id="3.40.50.300:FF:000016">
    <property type="entry name" value="Oligopeptide ABC transporter ATP-binding component"/>
    <property type="match status" value="1"/>
</dbReference>
<evidence type="ECO:0000256" key="7">
    <source>
        <dbReference type="ARBA" id="ARBA00023136"/>
    </source>
</evidence>
<keyword evidence="10" id="KW-1185">Reference proteome</keyword>
<organism evidence="9 10">
    <name type="scientific">Devosia enhydra</name>
    <dbReference type="NCBI Taxonomy" id="665118"/>
    <lineage>
        <taxon>Bacteria</taxon>
        <taxon>Pseudomonadati</taxon>
        <taxon>Pseudomonadota</taxon>
        <taxon>Alphaproteobacteria</taxon>
        <taxon>Hyphomicrobiales</taxon>
        <taxon>Devosiaceae</taxon>
        <taxon>Devosia</taxon>
    </lineage>
</organism>
<evidence type="ECO:0000256" key="6">
    <source>
        <dbReference type="ARBA" id="ARBA00022840"/>
    </source>
</evidence>
<dbReference type="InterPro" id="IPR003593">
    <property type="entry name" value="AAA+_ATPase"/>
</dbReference>
<dbReference type="GO" id="GO:0005886">
    <property type="term" value="C:plasma membrane"/>
    <property type="evidence" value="ECO:0007669"/>
    <property type="project" value="UniProtKB-SubCell"/>
</dbReference>
<dbReference type="CDD" id="cd03257">
    <property type="entry name" value="ABC_NikE_OppD_transporters"/>
    <property type="match status" value="1"/>
</dbReference>
<evidence type="ECO:0000313" key="10">
    <source>
        <dbReference type="Proteomes" id="UP000183447"/>
    </source>
</evidence>